<dbReference type="RefSeq" id="WP_085766752.1">
    <property type="nucleotide sequence ID" value="NZ_CP019344.1"/>
</dbReference>
<name>A0A1W6MKB5_9FLAO</name>
<dbReference type="EMBL" id="CP019344">
    <property type="protein sequence ID" value="ARN77956.1"/>
    <property type="molecule type" value="Genomic_DNA"/>
</dbReference>
<evidence type="ECO:0000313" key="2">
    <source>
        <dbReference type="Proteomes" id="UP000193431"/>
    </source>
</evidence>
<sequence>MKTSVLESHRLLIVNAFAKAETELREANITKISKYKMAERVSHYLTSNGFSYGYRSLTNLYNDAMTEGQIVVIKQTQVIELLSMYLGYEEFAEFRLYTKKNTSDPSKTNHEPVDPN</sequence>
<keyword evidence="2" id="KW-1185">Reference proteome</keyword>
<organism evidence="1 2">
    <name type="scientific">Nonlabens spongiae</name>
    <dbReference type="NCBI Taxonomy" id="331648"/>
    <lineage>
        <taxon>Bacteria</taxon>
        <taxon>Pseudomonadati</taxon>
        <taxon>Bacteroidota</taxon>
        <taxon>Flavobacteriia</taxon>
        <taxon>Flavobacteriales</taxon>
        <taxon>Flavobacteriaceae</taxon>
        <taxon>Nonlabens</taxon>
    </lineage>
</organism>
<protein>
    <submittedName>
        <fullName evidence="1">Uncharacterized protein</fullName>
    </submittedName>
</protein>
<proteinExistence type="predicted"/>
<dbReference type="OrthoDB" id="1340494at2"/>
<evidence type="ECO:0000313" key="1">
    <source>
        <dbReference type="EMBL" id="ARN77956.1"/>
    </source>
</evidence>
<dbReference type="AlphaFoldDB" id="A0A1W6MKB5"/>
<gene>
    <name evidence="1" type="ORF">BST97_08065</name>
</gene>
<accession>A0A1W6MKB5</accession>
<dbReference type="Proteomes" id="UP000193431">
    <property type="component" value="Chromosome"/>
</dbReference>
<reference evidence="1 2" key="1">
    <citation type="submission" date="2016-11" db="EMBL/GenBank/DDBJ databases">
        <title>Trade-off between light-utilization and light-protection in marine flavobacteria.</title>
        <authorList>
            <person name="Kumagai Y."/>
        </authorList>
    </citation>
    <scope>NUCLEOTIDE SEQUENCE [LARGE SCALE GENOMIC DNA]</scope>
    <source>
        <strain evidence="1 2">JCM 13191</strain>
    </source>
</reference>